<dbReference type="GO" id="GO:0016301">
    <property type="term" value="F:kinase activity"/>
    <property type="evidence" value="ECO:0007669"/>
    <property type="project" value="UniProtKB-KW"/>
</dbReference>
<protein>
    <submittedName>
        <fullName evidence="1">Kinase-like domain protein</fullName>
    </submittedName>
</protein>
<dbReference type="AlphaFoldDB" id="A0A8H5P5R9"/>
<accession>A0A8H5P5R9</accession>
<reference evidence="1 2" key="1">
    <citation type="submission" date="2020-05" db="EMBL/GenBank/DDBJ databases">
        <title>Identification and distribution of gene clusters putatively required for synthesis of sphingolipid metabolism inhibitors in phylogenetically diverse species of the filamentous fungus Fusarium.</title>
        <authorList>
            <person name="Kim H.-S."/>
            <person name="Busman M."/>
            <person name="Brown D.W."/>
            <person name="Divon H."/>
            <person name="Uhlig S."/>
            <person name="Proctor R.H."/>
        </authorList>
    </citation>
    <scope>NUCLEOTIDE SEQUENCE [LARGE SCALE GENOMIC DNA]</scope>
    <source>
        <strain evidence="1 2">NRRL 66333</strain>
    </source>
</reference>
<keyword evidence="1" id="KW-0808">Transferase</keyword>
<name>A0A8H5P5R9_GIBSU</name>
<sequence>MLLIDLEQGGTWDTLCAPEILYTSWMKRLARDDAVPASKRLEYETLLSVTLSQRTYRQELYSSPPRGYYDEWINLTAEMQESAMVFALGKVLWCMFEGCSHTLNGLDENYTKAVTTQFPEFRNTPLRLRKLIQSCTLGDPETQSLDIRVQKRGHLFFTERRNSRGDYVADISPLEIIKTAQELASIRLSDMEFHETAKARHMEGRHQNGYSELLRFAERPKLEDVLKTLRQYAAWID</sequence>
<evidence type="ECO:0000313" key="2">
    <source>
        <dbReference type="Proteomes" id="UP000547976"/>
    </source>
</evidence>
<comment type="caution">
    <text evidence="1">The sequence shown here is derived from an EMBL/GenBank/DDBJ whole genome shotgun (WGS) entry which is preliminary data.</text>
</comment>
<organism evidence="1 2">
    <name type="scientific">Gibberella subglutinans</name>
    <name type="common">Fusarium subglutinans</name>
    <dbReference type="NCBI Taxonomy" id="42677"/>
    <lineage>
        <taxon>Eukaryota</taxon>
        <taxon>Fungi</taxon>
        <taxon>Dikarya</taxon>
        <taxon>Ascomycota</taxon>
        <taxon>Pezizomycotina</taxon>
        <taxon>Sordariomycetes</taxon>
        <taxon>Hypocreomycetidae</taxon>
        <taxon>Hypocreales</taxon>
        <taxon>Nectriaceae</taxon>
        <taxon>Fusarium</taxon>
        <taxon>Fusarium fujikuroi species complex</taxon>
    </lineage>
</organism>
<evidence type="ECO:0000313" key="1">
    <source>
        <dbReference type="EMBL" id="KAF5587785.1"/>
    </source>
</evidence>
<keyword evidence="2" id="KW-1185">Reference proteome</keyword>
<dbReference type="OrthoDB" id="4062651at2759"/>
<dbReference type="GeneID" id="59311112"/>
<proteinExistence type="predicted"/>
<dbReference type="Proteomes" id="UP000547976">
    <property type="component" value="Unassembled WGS sequence"/>
</dbReference>
<keyword evidence="1" id="KW-0418">Kinase</keyword>
<dbReference type="EMBL" id="JAAOAV010000229">
    <property type="protein sequence ID" value="KAF5587785.1"/>
    <property type="molecule type" value="Genomic_DNA"/>
</dbReference>
<gene>
    <name evidence="1" type="ORF">FSUBG_11686</name>
</gene>
<dbReference type="RefSeq" id="XP_036532814.1">
    <property type="nucleotide sequence ID" value="XM_036676394.1"/>
</dbReference>